<proteinExistence type="inferred from homology"/>
<protein>
    <submittedName>
        <fullName evidence="6">Transposase, Mutator family protein</fullName>
    </submittedName>
</protein>
<dbReference type="GO" id="GO:0006313">
    <property type="term" value="P:DNA transposition"/>
    <property type="evidence" value="ECO:0007669"/>
    <property type="project" value="InterPro"/>
</dbReference>
<reference evidence="6" key="1">
    <citation type="submission" date="2018-04" db="EMBL/GenBank/DDBJ databases">
        <title>Genomes of the Obligate Erwinia dacicola and Facultative Enterobacter sp. OLF Endosymbionts of the Olive Fruit fly, Bactrocera oleae.</title>
        <authorList>
            <person name="Estes A.M."/>
            <person name="Hearn D.J."/>
            <person name="Agarwal S."/>
            <person name="Pierson E.A."/>
            <person name="Dunning-Hotopp J.C."/>
        </authorList>
    </citation>
    <scope>NUCLEOTIDE SEQUENCE [LARGE SCALE GENOMIC DNA]</scope>
    <source>
        <strain evidence="6">Oroville</strain>
    </source>
</reference>
<accession>A0A328TS51</accession>
<keyword evidence="5" id="KW-0233">DNA recombination</keyword>
<keyword evidence="4" id="KW-0238">DNA-binding</keyword>
<evidence type="ECO:0000256" key="1">
    <source>
        <dbReference type="ARBA" id="ARBA00002190"/>
    </source>
</evidence>
<dbReference type="Pfam" id="PF00872">
    <property type="entry name" value="Transposase_mut"/>
    <property type="match status" value="1"/>
</dbReference>
<sequence length="58" mass="6636">MDGIYSNVRQDGRLCLLVVIRVTEHGRKELIAVEDGYRESKASWYELLIGLRSRGLTV</sequence>
<evidence type="ECO:0000313" key="7">
    <source>
        <dbReference type="Proteomes" id="UP000244334"/>
    </source>
</evidence>
<evidence type="ECO:0000256" key="5">
    <source>
        <dbReference type="ARBA" id="ARBA00023172"/>
    </source>
</evidence>
<organism evidence="6 7">
    <name type="scientific">Candidatus Erwinia dacicola</name>
    <dbReference type="NCBI Taxonomy" id="252393"/>
    <lineage>
        <taxon>Bacteria</taxon>
        <taxon>Pseudomonadati</taxon>
        <taxon>Pseudomonadota</taxon>
        <taxon>Gammaproteobacteria</taxon>
        <taxon>Enterobacterales</taxon>
        <taxon>Erwiniaceae</taxon>
        <taxon>Erwinia</taxon>
    </lineage>
</organism>
<dbReference type="Proteomes" id="UP000244334">
    <property type="component" value="Unassembled WGS sequence"/>
</dbReference>
<comment type="function">
    <text evidence="1">Required for the transposition of the insertion element.</text>
</comment>
<name>A0A328TS51_9GAMM</name>
<dbReference type="EMBL" id="LJAM02000317">
    <property type="protein sequence ID" value="RAP70554.1"/>
    <property type="molecule type" value="Genomic_DNA"/>
</dbReference>
<evidence type="ECO:0000313" key="6">
    <source>
        <dbReference type="EMBL" id="RAP70554.1"/>
    </source>
</evidence>
<dbReference type="InterPro" id="IPR001207">
    <property type="entry name" value="Transposase_mutator"/>
</dbReference>
<dbReference type="GO" id="GO:0003677">
    <property type="term" value="F:DNA binding"/>
    <property type="evidence" value="ECO:0007669"/>
    <property type="project" value="UniProtKB-KW"/>
</dbReference>
<evidence type="ECO:0000256" key="2">
    <source>
        <dbReference type="ARBA" id="ARBA00010961"/>
    </source>
</evidence>
<keyword evidence="7" id="KW-1185">Reference proteome</keyword>
<keyword evidence="3" id="KW-0815">Transposition</keyword>
<gene>
    <name evidence="6" type="ORF">ACZ87_02647</name>
</gene>
<evidence type="ECO:0000256" key="4">
    <source>
        <dbReference type="ARBA" id="ARBA00023125"/>
    </source>
</evidence>
<comment type="caution">
    <text evidence="6">The sequence shown here is derived from an EMBL/GenBank/DDBJ whole genome shotgun (WGS) entry which is preliminary data.</text>
</comment>
<dbReference type="GO" id="GO:0004803">
    <property type="term" value="F:transposase activity"/>
    <property type="evidence" value="ECO:0007669"/>
    <property type="project" value="InterPro"/>
</dbReference>
<dbReference type="AlphaFoldDB" id="A0A328TS51"/>
<feature type="non-terminal residue" evidence="6">
    <location>
        <position position="58"/>
    </location>
</feature>
<comment type="similarity">
    <text evidence="2">Belongs to the transposase mutator family.</text>
</comment>
<evidence type="ECO:0000256" key="3">
    <source>
        <dbReference type="ARBA" id="ARBA00022578"/>
    </source>
</evidence>